<feature type="compositionally biased region" description="Low complexity" evidence="9">
    <location>
        <begin position="945"/>
        <end position="969"/>
    </location>
</feature>
<evidence type="ECO:0000313" key="13">
    <source>
        <dbReference type="Proteomes" id="UP000027361"/>
    </source>
</evidence>
<feature type="compositionally biased region" description="Basic residues" evidence="9">
    <location>
        <begin position="832"/>
        <end position="841"/>
    </location>
</feature>
<accession>A0A066VZT0</accession>
<feature type="compositionally biased region" description="Low complexity" evidence="9">
    <location>
        <begin position="485"/>
        <end position="497"/>
    </location>
</feature>
<proteinExistence type="inferred from homology"/>
<feature type="region of interest" description="Disordered" evidence="9">
    <location>
        <begin position="732"/>
        <end position="767"/>
    </location>
</feature>
<feature type="compositionally biased region" description="Polar residues" evidence="9">
    <location>
        <begin position="141"/>
        <end position="151"/>
    </location>
</feature>
<evidence type="ECO:0000256" key="9">
    <source>
        <dbReference type="SAM" id="MobiDB-lite"/>
    </source>
</evidence>
<dbReference type="GO" id="GO:0005737">
    <property type="term" value="C:cytoplasm"/>
    <property type="evidence" value="ECO:0007669"/>
    <property type="project" value="TreeGrafter"/>
</dbReference>
<comment type="similarity">
    <text evidence="5">Belongs to the GART family.</text>
</comment>
<evidence type="ECO:0000256" key="4">
    <source>
        <dbReference type="ARBA" id="ARBA00022755"/>
    </source>
</evidence>
<dbReference type="SUPFAM" id="SSF55753">
    <property type="entry name" value="Actin depolymerizing proteins"/>
    <property type="match status" value="1"/>
</dbReference>
<feature type="region of interest" description="Disordered" evidence="9">
    <location>
        <begin position="896"/>
        <end position="1015"/>
    </location>
</feature>
<feature type="compositionally biased region" description="Polar residues" evidence="9">
    <location>
        <begin position="165"/>
        <end position="175"/>
    </location>
</feature>
<dbReference type="Gene3D" id="3.40.20.10">
    <property type="entry name" value="Severin"/>
    <property type="match status" value="1"/>
</dbReference>
<feature type="region of interest" description="Disordered" evidence="9">
    <location>
        <begin position="283"/>
        <end position="318"/>
    </location>
</feature>
<dbReference type="SUPFAM" id="SSF53328">
    <property type="entry name" value="Formyltransferase"/>
    <property type="match status" value="1"/>
</dbReference>
<feature type="compositionally biased region" description="Polar residues" evidence="9">
    <location>
        <begin position="1"/>
        <end position="14"/>
    </location>
</feature>
<feature type="compositionally biased region" description="Polar residues" evidence="9">
    <location>
        <begin position="65"/>
        <end position="83"/>
    </location>
</feature>
<dbReference type="PROSITE" id="PS00373">
    <property type="entry name" value="GART"/>
    <property type="match status" value="1"/>
</dbReference>
<dbReference type="EC" id="2.1.2.2" evidence="2"/>
<dbReference type="HOGENOM" id="CLU_245177_0_0_1"/>
<evidence type="ECO:0000256" key="1">
    <source>
        <dbReference type="ARBA" id="ARBA00005054"/>
    </source>
</evidence>
<dbReference type="OrthoDB" id="6375767at2759"/>
<feature type="compositionally biased region" description="Polar residues" evidence="9">
    <location>
        <begin position="283"/>
        <end position="301"/>
    </location>
</feature>
<organism evidence="12 13">
    <name type="scientific">Tilletiaria anomala (strain ATCC 24038 / CBS 436.72 / UBC 951)</name>
    <dbReference type="NCBI Taxonomy" id="1037660"/>
    <lineage>
        <taxon>Eukaryota</taxon>
        <taxon>Fungi</taxon>
        <taxon>Dikarya</taxon>
        <taxon>Basidiomycota</taxon>
        <taxon>Ustilaginomycotina</taxon>
        <taxon>Exobasidiomycetes</taxon>
        <taxon>Georgefischeriales</taxon>
        <taxon>Tilletiariaceae</taxon>
        <taxon>Tilletiaria</taxon>
    </lineage>
</organism>
<feature type="compositionally biased region" description="Polar residues" evidence="9">
    <location>
        <begin position="438"/>
        <end position="456"/>
    </location>
</feature>
<evidence type="ECO:0000256" key="2">
    <source>
        <dbReference type="ARBA" id="ARBA00012254"/>
    </source>
</evidence>
<dbReference type="RefSeq" id="XP_013243722.1">
    <property type="nucleotide sequence ID" value="XM_013388268.1"/>
</dbReference>
<feature type="compositionally biased region" description="Low complexity" evidence="9">
    <location>
        <begin position="564"/>
        <end position="576"/>
    </location>
</feature>
<comment type="catalytic activity">
    <reaction evidence="8">
        <text>N(1)-(5-phospho-beta-D-ribosyl)glycinamide + (6R)-10-formyltetrahydrofolate = N(2)-formyl-N(1)-(5-phospho-beta-D-ribosyl)glycinamide + (6S)-5,6,7,8-tetrahydrofolate + H(+)</text>
        <dbReference type="Rhea" id="RHEA:15053"/>
        <dbReference type="ChEBI" id="CHEBI:15378"/>
        <dbReference type="ChEBI" id="CHEBI:57453"/>
        <dbReference type="ChEBI" id="CHEBI:143788"/>
        <dbReference type="ChEBI" id="CHEBI:147286"/>
        <dbReference type="ChEBI" id="CHEBI:195366"/>
        <dbReference type="EC" id="2.1.2.2"/>
    </reaction>
</comment>
<keyword evidence="13" id="KW-1185">Reference proteome</keyword>
<dbReference type="InterPro" id="IPR029006">
    <property type="entry name" value="ADF-H/Gelsolin-like_dom_sf"/>
</dbReference>
<feature type="region of interest" description="Disordered" evidence="9">
    <location>
        <begin position="115"/>
        <end position="193"/>
    </location>
</feature>
<feature type="compositionally biased region" description="Basic and acidic residues" evidence="9">
    <location>
        <begin position="1339"/>
        <end position="1359"/>
    </location>
</feature>
<feature type="compositionally biased region" description="Polar residues" evidence="9">
    <location>
        <begin position="896"/>
        <end position="913"/>
    </location>
</feature>
<feature type="region of interest" description="Disordered" evidence="9">
    <location>
        <begin position="780"/>
        <end position="848"/>
    </location>
</feature>
<reference evidence="12 13" key="1">
    <citation type="submission" date="2014-05" db="EMBL/GenBank/DDBJ databases">
        <title>Draft genome sequence of a rare smut relative, Tilletiaria anomala UBC 951.</title>
        <authorList>
            <consortium name="DOE Joint Genome Institute"/>
            <person name="Toome M."/>
            <person name="Kuo A."/>
            <person name="Henrissat B."/>
            <person name="Lipzen A."/>
            <person name="Tritt A."/>
            <person name="Yoshinaga Y."/>
            <person name="Zane M."/>
            <person name="Barry K."/>
            <person name="Grigoriev I.V."/>
            <person name="Spatafora J.W."/>
            <person name="Aimea M.C."/>
        </authorList>
    </citation>
    <scope>NUCLEOTIDE SEQUENCE [LARGE SCALE GENOMIC DNA]</scope>
    <source>
        <strain evidence="12 13">UBC 951</strain>
    </source>
</reference>
<comment type="pathway">
    <text evidence="1">Purine metabolism; IMP biosynthesis via de novo pathway; N(2)-formyl-N(1)-(5-phospho-D-ribosyl)glycinamide from N(1)-(5-phospho-D-ribosyl)glycinamide (10-formyl THF route): step 1/1.</text>
</comment>
<dbReference type="CDD" id="cd08645">
    <property type="entry name" value="FMT_core_GART"/>
    <property type="match status" value="1"/>
</dbReference>
<dbReference type="Proteomes" id="UP000027361">
    <property type="component" value="Unassembled WGS sequence"/>
</dbReference>
<protein>
    <recommendedName>
        <fullName evidence="2">phosphoribosylglycinamide formyltransferase 1</fullName>
        <ecNumber evidence="2">2.1.2.2</ecNumber>
    </recommendedName>
    <alternativeName>
        <fullName evidence="7">5'-phosphoribosylglycinamide transformylase</fullName>
    </alternativeName>
    <alternativeName>
        <fullName evidence="6">GAR transformylase</fullName>
    </alternativeName>
</protein>
<dbReference type="InterPro" id="IPR001555">
    <property type="entry name" value="GART_AS"/>
</dbReference>
<dbReference type="EMBL" id="JMSN01000032">
    <property type="protein sequence ID" value="KDN46986.1"/>
    <property type="molecule type" value="Genomic_DNA"/>
</dbReference>
<dbReference type="PANTHER" id="PTHR43369">
    <property type="entry name" value="PHOSPHORIBOSYLGLYCINAMIDE FORMYLTRANSFERASE"/>
    <property type="match status" value="1"/>
</dbReference>
<comment type="caution">
    <text evidence="12">The sequence shown here is derived from an EMBL/GenBank/DDBJ whole genome shotgun (WGS) entry which is preliminary data.</text>
</comment>
<dbReference type="InterPro" id="IPR004607">
    <property type="entry name" value="GART"/>
</dbReference>
<feature type="region of interest" description="Disordered" evidence="9">
    <location>
        <begin position="564"/>
        <end position="688"/>
    </location>
</feature>
<feature type="region of interest" description="Disordered" evidence="9">
    <location>
        <begin position="1"/>
        <end position="22"/>
    </location>
</feature>
<dbReference type="HAMAP" id="MF_01930">
    <property type="entry name" value="PurN"/>
    <property type="match status" value="1"/>
</dbReference>
<evidence type="ECO:0000256" key="7">
    <source>
        <dbReference type="ARBA" id="ARBA00041682"/>
    </source>
</evidence>
<feature type="compositionally biased region" description="Low complexity" evidence="9">
    <location>
        <begin position="633"/>
        <end position="657"/>
    </location>
</feature>
<feature type="region of interest" description="Disordered" evidence="9">
    <location>
        <begin position="340"/>
        <end position="392"/>
    </location>
</feature>
<feature type="compositionally biased region" description="Basic and acidic residues" evidence="9">
    <location>
        <begin position="914"/>
        <end position="938"/>
    </location>
</feature>
<evidence type="ECO:0000256" key="3">
    <source>
        <dbReference type="ARBA" id="ARBA00022679"/>
    </source>
</evidence>
<dbReference type="InterPro" id="IPR057226">
    <property type="entry name" value="DUF7904"/>
</dbReference>
<feature type="domain" description="Formyl transferase N-terminal" evidence="10">
    <location>
        <begin position="1064"/>
        <end position="1277"/>
    </location>
</feature>
<feature type="compositionally biased region" description="Low complexity" evidence="9">
    <location>
        <begin position="356"/>
        <end position="370"/>
    </location>
</feature>
<feature type="region of interest" description="Disordered" evidence="9">
    <location>
        <begin position="1313"/>
        <end position="1408"/>
    </location>
</feature>
<feature type="compositionally biased region" description="Basic and acidic residues" evidence="9">
    <location>
        <begin position="49"/>
        <end position="60"/>
    </location>
</feature>
<feature type="compositionally biased region" description="Basic and acidic residues" evidence="9">
    <location>
        <begin position="745"/>
        <end position="759"/>
    </location>
</feature>
<dbReference type="InParanoid" id="A0A066VZT0"/>
<evidence type="ECO:0000256" key="8">
    <source>
        <dbReference type="ARBA" id="ARBA00047664"/>
    </source>
</evidence>
<dbReference type="InterPro" id="IPR036477">
    <property type="entry name" value="Formyl_transf_N_sf"/>
</dbReference>
<evidence type="ECO:0000313" key="12">
    <source>
        <dbReference type="EMBL" id="KDN46986.1"/>
    </source>
</evidence>
<feature type="compositionally biased region" description="Low complexity" evidence="9">
    <location>
        <begin position="583"/>
        <end position="598"/>
    </location>
</feature>
<dbReference type="PANTHER" id="PTHR43369:SF2">
    <property type="entry name" value="PHOSPHORIBOSYLGLYCINAMIDE FORMYLTRANSFERASE"/>
    <property type="match status" value="1"/>
</dbReference>
<dbReference type="GO" id="GO:0006189">
    <property type="term" value="P:'de novo' IMP biosynthetic process"/>
    <property type="evidence" value="ECO:0007669"/>
    <property type="project" value="UniProtKB-UniPathway"/>
</dbReference>
<feature type="compositionally biased region" description="Low complexity" evidence="9">
    <location>
        <begin position="152"/>
        <end position="164"/>
    </location>
</feature>
<dbReference type="Pfam" id="PF25480">
    <property type="entry name" value="DUF7904"/>
    <property type="match status" value="1"/>
</dbReference>
<dbReference type="GO" id="GO:0004644">
    <property type="term" value="F:phosphoribosylglycinamide formyltransferase activity"/>
    <property type="evidence" value="ECO:0007669"/>
    <property type="project" value="UniProtKB-EC"/>
</dbReference>
<name>A0A066VZT0_TILAU</name>
<sequence length="1848" mass="193220">MAASTSPRPLSQQDPDQDPSELTDWVNTIAARATAAAGYSTQSASALQDEVRRAREERQNRRNRLSANGVRSLTRGDSISSGTGPLPSPNAGITEHTTGGSFRASGILSPTLTGGAYDNRPFSPSHELIASEPPAFPSHSIPKSPNMTRTLSYRSNVRPRSSSSVTAPVLTSPTAATAGGLKGHAGVSPSPTCASAGPVSLANFIGGKASGPRLGKLVGDGCNQPPEAALAVGAGERDSRGKPIALPGMAGQAAGAGLASFMKDHLPPGTASPWTTVANSSAAFGSRGIGTSSSAGVSSIRTRSRSPEKPRAAVPPVASTISPTFASTATTTYIRNSGSLSFSNSPSHAAPALGTSPSRSGSVPYPSSSPAKVQGMSWSERGIPSSSVVGGGSSPCLGAAARSPGKSDLALLATSPGKNSSYFPFSVATATIPGKYGTSSSPAHGNSVISPSTVSAASPAKEGNSFPTSGVTASGRLATSPGNFESSARSSSETARSPVKESFCLVPPDRSPVTETMLLKSFSPVRASTSPAAAPLSSLEVDSTPRGATDVPAWKAALLANRSNSGAEAGNSSSAAFTTSVKPSSSPSISSNANGPPAFATSHVERAPTASLTRLSAKKMVGQRLREAKARESQGGSASGGAAAPSSSTASVSGAPSPALPVNAPGLKDRWPAARFHGGGGAVQKDMPLASPTVLPQAAPAATEQYLLKKAWTPGKIATALPALAGIPLGGASGEARPFQQRRSRSPDKRGDVSNERSDLPPVRLPGLGGAVSPFAAARATSSSKGVSMTEAAPIDAPMSTEADDTADSSTPKASASTAVPAAEPLASLTKGRAKGPKRTAARSVPDASVVQAEAAPVSTPAALREPPVIEHCTAAADVRASAVTPLQGSQTAATTNASAFRAKQQSSTLDSTHTFESRYDDQVETRSPRAETVKDTGARPCGGRSSSPVRRSVSPVKSSASPAKSTASITDGLPPLSATAAPTSFHKAIPEDSNPTVSKLPDTEKDTFRHVKPSDRMLEKQGLRLTVHEGEMARKGDAASVVAQPSRLEPAKPAAPRRSTSGKKVVVLVSGSGSNLQALIDATVGDSPALPNAYITFVISNRKAAFGLTRAATSNPPIPTHVLALKTWQNKNPGGTREQYDEVLARTILDHEAGNPPDLIVLAGFMHIVSEHFLRVLGHKTSLPSLEAAPVFAPVPIINLHPAKPGAFDGAHAIERAFSAFQEGKIQTTGVMVHEVIAEVDRGKPVLVREVPIYSSDTLETLEERMHRVEHEITVEGARAVLERPPLPMSAPNPWDDVVTSTDDAAATEEALVQNNVPHSASELEQERLTSRYPSDSLHPREHSEQRVNEKPQFRSVKDALANWGASTTLPTTASPSAQPRPRRRTASRPSSMYASKESTLAAVQERPFDTIISRDAASPIKASPDELGNVQPTTTGPSSDIILLPIQAAQDSPPFDDSLFDTWPSDLVATERTISVDTLLISPDGSTTSLKPSEASILYDSEVHCIIHRFKDSDGLASTQLFVRRGRKAQAKDTDSAEERKLYELAKRYNCKVTESSPGLEPQGLSTLLGGHLITRQGPRQRFDPSNTQMYSVRTDGFDAYVDQVDLHTSNLASACSVVACLLGEVCVWHGKGSLEVERILAAKFAATLTAAAPTVQEEGKEDEMFWTFFDREHPYASSCLQAHRSKLPHRLLMPRAWEVGTSARSAMQPLVRCTAANLQREGVYVIELPLEIFVLVGPEARSKRQGIRFAIDAAQRLSSWRKQQVSAVTPLAPVHCVVYPSRTPRDLALAIRFWNDAHLDGGEPIAQMNVSTAKAALAELAHTSFHKTLLEDHTCLPVGISPEHL</sequence>
<feature type="region of interest" description="Disordered" evidence="9">
    <location>
        <begin position="36"/>
        <end position="91"/>
    </location>
</feature>
<evidence type="ECO:0000259" key="11">
    <source>
        <dbReference type="Pfam" id="PF25480"/>
    </source>
</evidence>
<dbReference type="UniPathway" id="UPA00074">
    <property type="reaction ID" value="UER00126"/>
</dbReference>
<feature type="compositionally biased region" description="Polar residues" evidence="9">
    <location>
        <begin position="808"/>
        <end position="818"/>
    </location>
</feature>
<feature type="compositionally biased region" description="Low complexity" evidence="9">
    <location>
        <begin position="1367"/>
        <end position="1381"/>
    </location>
</feature>
<feature type="compositionally biased region" description="Basic and acidic residues" evidence="9">
    <location>
        <begin position="1002"/>
        <end position="1015"/>
    </location>
</feature>
<dbReference type="Gene3D" id="3.40.50.170">
    <property type="entry name" value="Formyl transferase, N-terminal domain"/>
    <property type="match status" value="1"/>
</dbReference>
<dbReference type="OMA" id="AFFEIYV"/>
<evidence type="ECO:0000256" key="5">
    <source>
        <dbReference type="ARBA" id="ARBA00038440"/>
    </source>
</evidence>
<gene>
    <name evidence="12" type="ORF">K437DRAFT_246229</name>
</gene>
<dbReference type="GeneID" id="25263202"/>
<dbReference type="FunFam" id="3.40.50.170:FF:000022">
    <property type="entry name" value="Related to glycinamide ribonucleotide transformylase"/>
    <property type="match status" value="1"/>
</dbReference>
<feature type="domain" description="DUF7904" evidence="11">
    <location>
        <begin position="1482"/>
        <end position="1579"/>
    </location>
</feature>
<evidence type="ECO:0000256" key="6">
    <source>
        <dbReference type="ARBA" id="ARBA00041324"/>
    </source>
</evidence>
<dbReference type="Pfam" id="PF00551">
    <property type="entry name" value="Formyl_trans_N"/>
    <property type="match status" value="1"/>
</dbReference>
<feature type="region of interest" description="Disordered" evidence="9">
    <location>
        <begin position="438"/>
        <end position="508"/>
    </location>
</feature>
<dbReference type="InterPro" id="IPR002376">
    <property type="entry name" value="Formyl_transf_N"/>
</dbReference>
<dbReference type="STRING" id="1037660.A0A066VZT0"/>
<keyword evidence="4" id="KW-0658">Purine biosynthesis</keyword>
<keyword evidence="3" id="KW-0808">Transferase</keyword>
<feature type="region of interest" description="Disordered" evidence="9">
    <location>
        <begin position="1034"/>
        <end position="1060"/>
    </location>
</feature>
<evidence type="ECO:0000259" key="10">
    <source>
        <dbReference type="Pfam" id="PF00551"/>
    </source>
</evidence>